<evidence type="ECO:0000313" key="2">
    <source>
        <dbReference type="Proteomes" id="UP000000528"/>
    </source>
</evidence>
<reference evidence="1 2" key="1">
    <citation type="journal article" date="2001" name="Nucleic Acids Res.">
        <title>The complete genome sequence of the murine respiratory pathogen Mycoplasma pulmonis.</title>
        <authorList>
            <person name="Chambaud I."/>
            <person name="Heilig R."/>
            <person name="Ferris S."/>
            <person name="Barbe V."/>
            <person name="Samson D."/>
            <person name="Galisson F."/>
            <person name="Moszer I."/>
            <person name="Dybvig K."/>
            <person name="Wroblewski H."/>
            <person name="Viari A."/>
            <person name="Rocha E.P.C."/>
            <person name="Blanchard A."/>
        </authorList>
    </citation>
    <scope>NUCLEOTIDE SEQUENCE [LARGE SCALE GENOMIC DNA]</scope>
    <source>
        <strain evidence="1 2">UAB CTIP</strain>
    </source>
</reference>
<dbReference type="KEGG" id="mpu:MYPU_2870"/>
<dbReference type="Proteomes" id="UP000000528">
    <property type="component" value="Chromosome"/>
</dbReference>
<dbReference type="BioCyc" id="MPUL272635:G1GT6-288-MONOMER"/>
<proteinExistence type="predicted"/>
<dbReference type="STRING" id="272635.gene:17576877"/>
<gene>
    <name evidence="1" type="ordered locus">MYPU_2870</name>
</gene>
<dbReference type="AlphaFoldDB" id="Q98QS4"/>
<dbReference type="EMBL" id="AL445564">
    <property type="protein sequence ID" value="CAC13460.1"/>
    <property type="molecule type" value="Genomic_DNA"/>
</dbReference>
<dbReference type="NCBIfam" id="NF045754">
    <property type="entry name" value="MPN499"/>
    <property type="match status" value="1"/>
</dbReference>
<accession>Q98QS4</accession>
<keyword evidence="2" id="KW-1185">Reference proteome</keyword>
<dbReference type="InterPro" id="IPR054961">
    <property type="entry name" value="MPN499"/>
</dbReference>
<sequence>MDKKLESFEVANLKINFVNGSFWVIPPVWKIFSPKRRSFISKHSKDLKSLIENEGLIHKEAILNFNSDREFKFFNQLQQIRKIKLNISKKLLDIVDKEGFFDQEIIDNLYIRWTFKSIKNVFNGLIPFFSQKYYIALYNDGKTKVKDGQKVIYQWGKFGFYLV</sequence>
<evidence type="ECO:0000313" key="1">
    <source>
        <dbReference type="EMBL" id="CAC13460.1"/>
    </source>
</evidence>
<dbReference type="RefSeq" id="WP_010925091.1">
    <property type="nucleotide sequence ID" value="NC_002771.1"/>
</dbReference>
<name>Q98QS4_MYCPU</name>
<organism evidence="2">
    <name type="scientific">Mycoplasmopsis pulmonis (strain UAB CTIP)</name>
    <name type="common">Mycoplasma pulmonis</name>
    <dbReference type="NCBI Taxonomy" id="272635"/>
    <lineage>
        <taxon>Bacteria</taxon>
        <taxon>Bacillati</taxon>
        <taxon>Mycoplasmatota</taxon>
        <taxon>Mycoplasmoidales</taxon>
        <taxon>Metamycoplasmataceae</taxon>
        <taxon>Mycoplasmopsis</taxon>
    </lineage>
</organism>
<dbReference type="PIR" id="G90547">
    <property type="entry name" value="G90547"/>
</dbReference>
<protein>
    <submittedName>
        <fullName evidence="1">Uncharacterized protein</fullName>
    </submittedName>
</protein>
<dbReference type="eggNOG" id="ENOG5032ES3">
    <property type="taxonomic scope" value="Bacteria"/>
</dbReference>
<dbReference type="HOGENOM" id="CLU_1641823_0_0_14"/>